<keyword evidence="5" id="KW-0315">Glutamine amidotransferase</keyword>
<gene>
    <name evidence="5" type="ORF">FK004_19145</name>
</gene>
<sequence>MKNVKKRMNALLLIVIGTTLITGCQPDKKTAVAADSEKSEVPSGKKKILFVVTSHGVKGTTGTPTGYYLSEVSHPWEILTAAGYEIDFVSPKGGNPPVDGFDLKDPINKKFWEDPEYHKKIENTLRPSEVNPADYVAIHYAGGHGAMWDFPENTEIATIASTIYEHNGIVSAVCHGPAGIVNIKLSDGQYLVTGKKVNGFTNEEEAEVGLTKVVPFLLEDQLIARGAKFEKSGKWQVHVVSDQRLITGQNPQSGEAVGKAVLSELQKL</sequence>
<dbReference type="InterPro" id="IPR029062">
    <property type="entry name" value="Class_I_gatase-like"/>
</dbReference>
<dbReference type="GO" id="GO:0019243">
    <property type="term" value="P:methylglyoxal catabolic process to D-lactate via S-lactoyl-glutathione"/>
    <property type="evidence" value="ECO:0007669"/>
    <property type="project" value="TreeGrafter"/>
</dbReference>
<evidence type="ECO:0000259" key="4">
    <source>
        <dbReference type="Pfam" id="PF01965"/>
    </source>
</evidence>
<evidence type="ECO:0000256" key="3">
    <source>
        <dbReference type="ARBA" id="ARBA00038493"/>
    </source>
</evidence>
<protein>
    <submittedName>
        <fullName evidence="5">Type 1 glutamine amidotransferase domain-containing protein</fullName>
    </submittedName>
</protein>
<dbReference type="InterPro" id="IPR050325">
    <property type="entry name" value="Prot/Nucl_acid_deglycase"/>
</dbReference>
<dbReference type="AlphaFoldDB" id="A0A2S1LU51"/>
<dbReference type="Gene3D" id="3.40.50.880">
    <property type="match status" value="1"/>
</dbReference>
<dbReference type="GO" id="GO:0005737">
    <property type="term" value="C:cytoplasm"/>
    <property type="evidence" value="ECO:0007669"/>
    <property type="project" value="TreeGrafter"/>
</dbReference>
<organism evidence="5 6">
    <name type="scientific">Flavobacterium kingsejongi</name>
    <dbReference type="NCBI Taxonomy" id="1678728"/>
    <lineage>
        <taxon>Bacteria</taxon>
        <taxon>Pseudomonadati</taxon>
        <taxon>Bacteroidota</taxon>
        <taxon>Flavobacteriia</taxon>
        <taxon>Flavobacteriales</taxon>
        <taxon>Flavobacteriaceae</taxon>
        <taxon>Flavobacterium</taxon>
    </lineage>
</organism>
<feature type="domain" description="DJ-1/PfpI" evidence="4">
    <location>
        <begin position="69"/>
        <end position="263"/>
    </location>
</feature>
<dbReference type="CDD" id="cd03141">
    <property type="entry name" value="GATase1_Hsp31_like"/>
    <property type="match status" value="1"/>
</dbReference>
<dbReference type="EMBL" id="CP020919">
    <property type="protein sequence ID" value="AWG27181.1"/>
    <property type="molecule type" value="Genomic_DNA"/>
</dbReference>
<dbReference type="KEGG" id="fki:FK004_19145"/>
<dbReference type="RefSeq" id="WP_227871643.1">
    <property type="nucleotide sequence ID" value="NZ_CP020919.1"/>
</dbReference>
<dbReference type="GO" id="GO:0019172">
    <property type="term" value="F:glyoxalase III activity"/>
    <property type="evidence" value="ECO:0007669"/>
    <property type="project" value="TreeGrafter"/>
</dbReference>
<name>A0A2S1LU51_9FLAO</name>
<dbReference type="SUPFAM" id="SSF52317">
    <property type="entry name" value="Class I glutamine amidotransferase-like"/>
    <property type="match status" value="1"/>
</dbReference>
<evidence type="ECO:0000256" key="1">
    <source>
        <dbReference type="ARBA" id="ARBA00023016"/>
    </source>
</evidence>
<dbReference type="InterPro" id="IPR002818">
    <property type="entry name" value="DJ-1/PfpI"/>
</dbReference>
<dbReference type="GO" id="GO:0016740">
    <property type="term" value="F:transferase activity"/>
    <property type="evidence" value="ECO:0007669"/>
    <property type="project" value="UniProtKB-KW"/>
</dbReference>
<dbReference type="PROSITE" id="PS51257">
    <property type="entry name" value="PROKAR_LIPOPROTEIN"/>
    <property type="match status" value="1"/>
</dbReference>
<comment type="similarity">
    <text evidence="3">Belongs to the peptidase C56 family. HSP31-like subfamily.</text>
</comment>
<dbReference type="Pfam" id="PF01965">
    <property type="entry name" value="DJ-1_PfpI"/>
    <property type="match status" value="1"/>
</dbReference>
<keyword evidence="5" id="KW-0808">Transferase</keyword>
<keyword evidence="2" id="KW-0456">Lyase</keyword>
<keyword evidence="1" id="KW-0346">Stress response</keyword>
<evidence type="ECO:0000313" key="5">
    <source>
        <dbReference type="EMBL" id="AWG27181.1"/>
    </source>
</evidence>
<accession>A0A2S1LU51</accession>
<keyword evidence="6" id="KW-1185">Reference proteome</keyword>
<evidence type="ECO:0000313" key="6">
    <source>
        <dbReference type="Proteomes" id="UP000244677"/>
    </source>
</evidence>
<proteinExistence type="inferred from homology"/>
<dbReference type="PANTHER" id="PTHR48094">
    <property type="entry name" value="PROTEIN/NUCLEIC ACID DEGLYCASE DJ-1-RELATED"/>
    <property type="match status" value="1"/>
</dbReference>
<reference evidence="5 6" key="1">
    <citation type="submission" date="2017-04" db="EMBL/GenBank/DDBJ databases">
        <title>Complete genome sequence of Flavobacterium kingsejong AJ004.</title>
        <authorList>
            <person name="Lee P.C."/>
        </authorList>
    </citation>
    <scope>NUCLEOTIDE SEQUENCE [LARGE SCALE GENOMIC DNA]</scope>
    <source>
        <strain evidence="5 6">AJ004</strain>
    </source>
</reference>
<dbReference type="Proteomes" id="UP000244677">
    <property type="component" value="Chromosome"/>
</dbReference>
<dbReference type="PANTHER" id="PTHR48094:SF11">
    <property type="entry name" value="GLUTATHIONE-INDEPENDENT GLYOXALASE HSP31-RELATED"/>
    <property type="match status" value="1"/>
</dbReference>
<evidence type="ECO:0000256" key="2">
    <source>
        <dbReference type="ARBA" id="ARBA00023239"/>
    </source>
</evidence>